<evidence type="ECO:0000313" key="7">
    <source>
        <dbReference type="EMBL" id="CAA9373247.1"/>
    </source>
</evidence>
<evidence type="ECO:0000259" key="5">
    <source>
        <dbReference type="PROSITE" id="PS50125"/>
    </source>
</evidence>
<dbReference type="PROSITE" id="PS50125">
    <property type="entry name" value="GUANYLATE_CYCLASE_2"/>
    <property type="match status" value="1"/>
</dbReference>
<reference evidence="7" key="1">
    <citation type="submission" date="2020-02" db="EMBL/GenBank/DDBJ databases">
        <authorList>
            <person name="Meier V. D."/>
        </authorList>
    </citation>
    <scope>NUCLEOTIDE SEQUENCE</scope>
    <source>
        <strain evidence="7">AVDCRST_MAG84</strain>
    </source>
</reference>
<dbReference type="InterPro" id="IPR029787">
    <property type="entry name" value="Nucleotide_cyclase"/>
</dbReference>
<dbReference type="SUPFAM" id="SSF54292">
    <property type="entry name" value="2Fe-2S ferredoxin-like"/>
    <property type="match status" value="1"/>
</dbReference>
<accession>A0A6J4N2L0</accession>
<dbReference type="PANTHER" id="PTHR43081">
    <property type="entry name" value="ADENYLATE CYCLASE, TERMINAL-DIFFERENTIATION SPECIFIC-RELATED"/>
    <property type="match status" value="1"/>
</dbReference>
<dbReference type="InterPro" id="IPR001054">
    <property type="entry name" value="A/G_cyclase"/>
</dbReference>
<dbReference type="InterPro" id="IPR012675">
    <property type="entry name" value="Beta-grasp_dom_sf"/>
</dbReference>
<dbReference type="EMBL" id="CADCTZ010000959">
    <property type="protein sequence ID" value="CAA9373247.1"/>
    <property type="molecule type" value="Genomic_DNA"/>
</dbReference>
<evidence type="ECO:0000256" key="3">
    <source>
        <dbReference type="ARBA" id="ARBA00022475"/>
    </source>
</evidence>
<dbReference type="GO" id="GO:0006171">
    <property type="term" value="P:cAMP biosynthetic process"/>
    <property type="evidence" value="ECO:0007669"/>
    <property type="project" value="TreeGrafter"/>
</dbReference>
<dbReference type="CDD" id="cd07302">
    <property type="entry name" value="CHD"/>
    <property type="match status" value="1"/>
</dbReference>
<gene>
    <name evidence="7" type="ORF">AVDCRST_MAG84-4495</name>
</gene>
<dbReference type="AlphaFoldDB" id="A0A6J4N2L0"/>
<keyword evidence="4" id="KW-0472">Membrane</keyword>
<feature type="domain" description="Guanylate cyclase" evidence="5">
    <location>
        <begin position="124"/>
        <end position="255"/>
    </location>
</feature>
<dbReference type="InterPro" id="IPR001041">
    <property type="entry name" value="2Fe-2S_ferredoxin-type"/>
</dbReference>
<proteinExistence type="inferred from homology"/>
<dbReference type="GO" id="GO:0051536">
    <property type="term" value="F:iron-sulfur cluster binding"/>
    <property type="evidence" value="ECO:0007669"/>
    <property type="project" value="InterPro"/>
</dbReference>
<sequence length="351" mass="39112">MPQIHYLPDDRTIEIDDDDIILEASLRAGIPHTHICGGSARCSTCRVLVVEGLEFCSLRTSPEEELAKKLRLEPEIRLACQTQVAGGKVILRRLAIDSEDLESFNKEMAGKLISAPVGQEKKIAILFADIRGFTAFAESLLPYDVIYVLNRYFQKMGYAINRNGGMINNYMGDGFMALFGLENSDKAAEQAVRAGVEMLEELEKLNPYFETLYRHRLRIGIGIHCGWVVVGNLGASKSQTVTAIGDAVNLASRIEAANKQVGTSLLISEETYQEVKELAIVNQCVSVQIPGKSGEYPLYEVVGMPPLPVEIEEVSEVREGSIWQSFVNKLLALYAAVYNWIRQIWIQIRKL</sequence>
<evidence type="ECO:0000256" key="2">
    <source>
        <dbReference type="ARBA" id="ARBA00005381"/>
    </source>
</evidence>
<protein>
    <submittedName>
        <fullName evidence="7">Adenylate/guanylate cyclase</fullName>
    </submittedName>
</protein>
<dbReference type="InterPro" id="IPR050697">
    <property type="entry name" value="Adenylyl/Guanylyl_Cyclase_3/4"/>
</dbReference>
<organism evidence="7">
    <name type="scientific">uncultured Microcoleus sp</name>
    <dbReference type="NCBI Taxonomy" id="259945"/>
    <lineage>
        <taxon>Bacteria</taxon>
        <taxon>Bacillati</taxon>
        <taxon>Cyanobacteriota</taxon>
        <taxon>Cyanophyceae</taxon>
        <taxon>Oscillatoriophycideae</taxon>
        <taxon>Oscillatoriales</taxon>
        <taxon>Microcoleaceae</taxon>
        <taxon>Microcoleus</taxon>
        <taxon>environmental samples</taxon>
    </lineage>
</organism>
<comment type="similarity">
    <text evidence="2">Belongs to the adenylyl cyclase class-3 family.</text>
</comment>
<feature type="domain" description="2Fe-2S ferredoxin-type" evidence="6">
    <location>
        <begin position="2"/>
        <end position="102"/>
    </location>
</feature>
<dbReference type="SMART" id="SM00044">
    <property type="entry name" value="CYCc"/>
    <property type="match status" value="1"/>
</dbReference>
<dbReference type="PANTHER" id="PTHR43081:SF17">
    <property type="entry name" value="BLL5647 PROTEIN"/>
    <property type="match status" value="1"/>
</dbReference>
<dbReference type="PROSITE" id="PS51085">
    <property type="entry name" value="2FE2S_FER_2"/>
    <property type="match status" value="1"/>
</dbReference>
<dbReference type="GO" id="GO:0035556">
    <property type="term" value="P:intracellular signal transduction"/>
    <property type="evidence" value="ECO:0007669"/>
    <property type="project" value="InterPro"/>
</dbReference>
<dbReference type="Gene3D" id="3.30.70.1230">
    <property type="entry name" value="Nucleotide cyclase"/>
    <property type="match status" value="1"/>
</dbReference>
<dbReference type="Pfam" id="PF00211">
    <property type="entry name" value="Guanylate_cyc"/>
    <property type="match status" value="1"/>
</dbReference>
<dbReference type="CDD" id="cd00207">
    <property type="entry name" value="fer2"/>
    <property type="match status" value="1"/>
</dbReference>
<dbReference type="GO" id="GO:0005886">
    <property type="term" value="C:plasma membrane"/>
    <property type="evidence" value="ECO:0007669"/>
    <property type="project" value="UniProtKB-SubCell"/>
</dbReference>
<name>A0A6J4N2L0_9CYAN</name>
<evidence type="ECO:0000259" key="6">
    <source>
        <dbReference type="PROSITE" id="PS51085"/>
    </source>
</evidence>
<dbReference type="Gene3D" id="3.10.20.30">
    <property type="match status" value="1"/>
</dbReference>
<keyword evidence="3" id="KW-1003">Cell membrane</keyword>
<comment type="subcellular location">
    <subcellularLocation>
        <location evidence="1">Cell membrane</location>
        <topology evidence="1">Multi-pass membrane protein</topology>
    </subcellularLocation>
</comment>
<dbReference type="Pfam" id="PF00111">
    <property type="entry name" value="Fer2"/>
    <property type="match status" value="1"/>
</dbReference>
<dbReference type="InterPro" id="IPR036010">
    <property type="entry name" value="2Fe-2S_ferredoxin-like_sf"/>
</dbReference>
<dbReference type="GO" id="GO:0004016">
    <property type="term" value="F:adenylate cyclase activity"/>
    <property type="evidence" value="ECO:0007669"/>
    <property type="project" value="UniProtKB-ARBA"/>
</dbReference>
<dbReference type="SUPFAM" id="SSF55073">
    <property type="entry name" value="Nucleotide cyclase"/>
    <property type="match status" value="1"/>
</dbReference>
<evidence type="ECO:0000256" key="1">
    <source>
        <dbReference type="ARBA" id="ARBA00004651"/>
    </source>
</evidence>
<evidence type="ECO:0000256" key="4">
    <source>
        <dbReference type="ARBA" id="ARBA00023136"/>
    </source>
</evidence>